<name>A0AAN1XX27_UNVUL</name>
<dbReference type="Pfam" id="PF13098">
    <property type="entry name" value="Thioredoxin_2"/>
    <property type="match status" value="1"/>
</dbReference>
<dbReference type="InterPro" id="IPR012336">
    <property type="entry name" value="Thioredoxin-like_fold"/>
</dbReference>
<dbReference type="AlphaFoldDB" id="A0AAN1XX27"/>
<dbReference type="EMBL" id="AP025523">
    <property type="protein sequence ID" value="BDE06171.1"/>
    <property type="molecule type" value="Genomic_DNA"/>
</dbReference>
<gene>
    <name evidence="2" type="ORF">WPS_14470</name>
</gene>
<feature type="domain" description="Thioredoxin-like fold" evidence="1">
    <location>
        <begin position="51"/>
        <end position="136"/>
    </location>
</feature>
<accession>A0AAN1XX27</accession>
<sequence length="151" mass="16698">MPVREAAVRAAANDTRRMSHAKFRAITCLVAFFAVVLMSGAKAAVSLPARDQLVMFEQEGCPYCAAWNRDVGNVYSKSDEGKAFPLRRVDIHHTRPADLRAVGSVRFTPTFVVMHCGREFARITGYLGNEQFWGLLDQSVRSIKESSACAS</sequence>
<keyword evidence="3" id="KW-1185">Reference proteome</keyword>
<evidence type="ECO:0000313" key="2">
    <source>
        <dbReference type="EMBL" id="BDE06171.1"/>
    </source>
</evidence>
<evidence type="ECO:0000259" key="1">
    <source>
        <dbReference type="Pfam" id="PF13098"/>
    </source>
</evidence>
<dbReference type="SUPFAM" id="SSF52833">
    <property type="entry name" value="Thioredoxin-like"/>
    <property type="match status" value="1"/>
</dbReference>
<proteinExistence type="predicted"/>
<organism evidence="2 3">
    <name type="scientific">Vulcanimicrobium alpinum</name>
    <dbReference type="NCBI Taxonomy" id="3016050"/>
    <lineage>
        <taxon>Bacteria</taxon>
        <taxon>Bacillati</taxon>
        <taxon>Vulcanimicrobiota</taxon>
        <taxon>Vulcanimicrobiia</taxon>
        <taxon>Vulcanimicrobiales</taxon>
        <taxon>Vulcanimicrobiaceae</taxon>
        <taxon>Vulcanimicrobium</taxon>
    </lineage>
</organism>
<dbReference type="KEGG" id="vab:WPS_14470"/>
<dbReference type="Gene3D" id="3.40.30.10">
    <property type="entry name" value="Glutaredoxin"/>
    <property type="match status" value="1"/>
</dbReference>
<dbReference type="InterPro" id="IPR036249">
    <property type="entry name" value="Thioredoxin-like_sf"/>
</dbReference>
<protein>
    <recommendedName>
        <fullName evidence="1">Thioredoxin-like fold domain-containing protein</fullName>
    </recommendedName>
</protein>
<reference evidence="2 3" key="1">
    <citation type="journal article" date="2022" name="ISME Commun">
        <title>Vulcanimicrobium alpinus gen. nov. sp. nov., the first cultivated representative of the candidate phylum 'Eremiobacterota', is a metabolically versatile aerobic anoxygenic phototroph.</title>
        <authorList>
            <person name="Yabe S."/>
            <person name="Muto K."/>
            <person name="Abe K."/>
            <person name="Yokota A."/>
            <person name="Staudigel H."/>
            <person name="Tebo B.M."/>
        </authorList>
    </citation>
    <scope>NUCLEOTIDE SEQUENCE [LARGE SCALE GENOMIC DNA]</scope>
    <source>
        <strain evidence="2 3">WC8-2</strain>
    </source>
</reference>
<dbReference type="Proteomes" id="UP001317532">
    <property type="component" value="Chromosome"/>
</dbReference>
<evidence type="ECO:0000313" key="3">
    <source>
        <dbReference type="Proteomes" id="UP001317532"/>
    </source>
</evidence>